<organism evidence="3 4">
    <name type="scientific">Araneus ventricosus</name>
    <name type="common">Orbweaver spider</name>
    <name type="synonym">Epeira ventricosa</name>
    <dbReference type="NCBI Taxonomy" id="182803"/>
    <lineage>
        <taxon>Eukaryota</taxon>
        <taxon>Metazoa</taxon>
        <taxon>Ecdysozoa</taxon>
        <taxon>Arthropoda</taxon>
        <taxon>Chelicerata</taxon>
        <taxon>Arachnida</taxon>
        <taxon>Araneae</taxon>
        <taxon>Araneomorphae</taxon>
        <taxon>Entelegynae</taxon>
        <taxon>Araneoidea</taxon>
        <taxon>Araneidae</taxon>
        <taxon>Araneus</taxon>
    </lineage>
</organism>
<feature type="compositionally biased region" description="Polar residues" evidence="1">
    <location>
        <begin position="356"/>
        <end position="366"/>
    </location>
</feature>
<feature type="compositionally biased region" description="Basic residues" evidence="1">
    <location>
        <begin position="492"/>
        <end position="502"/>
    </location>
</feature>
<feature type="compositionally biased region" description="Basic and acidic residues" evidence="1">
    <location>
        <begin position="2453"/>
        <end position="2462"/>
    </location>
</feature>
<feature type="compositionally biased region" description="Basic and acidic residues" evidence="1">
    <location>
        <begin position="1395"/>
        <end position="1419"/>
    </location>
</feature>
<dbReference type="GO" id="GO:0005576">
    <property type="term" value="C:extracellular region"/>
    <property type="evidence" value="ECO:0007669"/>
    <property type="project" value="InterPro"/>
</dbReference>
<feature type="compositionally biased region" description="Polar residues" evidence="1">
    <location>
        <begin position="1971"/>
        <end position="1995"/>
    </location>
</feature>
<proteinExistence type="predicted"/>
<feature type="compositionally biased region" description="Basic and acidic residues" evidence="1">
    <location>
        <begin position="194"/>
        <end position="212"/>
    </location>
</feature>
<feature type="region of interest" description="Disordered" evidence="1">
    <location>
        <begin position="22"/>
        <end position="269"/>
    </location>
</feature>
<gene>
    <name evidence="3" type="ORF">AVEN_79821_2</name>
</gene>
<feature type="compositionally biased region" description="Polar residues" evidence="1">
    <location>
        <begin position="323"/>
        <end position="332"/>
    </location>
</feature>
<feature type="region of interest" description="Disordered" evidence="1">
    <location>
        <begin position="1073"/>
        <end position="1108"/>
    </location>
</feature>
<comment type="caution">
    <text evidence="3">The sequence shown here is derived from an EMBL/GenBank/DDBJ whole genome shotgun (WGS) entry which is preliminary data.</text>
</comment>
<feature type="compositionally biased region" description="Low complexity" evidence="1">
    <location>
        <begin position="1361"/>
        <end position="1370"/>
    </location>
</feature>
<feature type="compositionally biased region" description="Basic and acidic residues" evidence="1">
    <location>
        <begin position="119"/>
        <end position="143"/>
    </location>
</feature>
<protein>
    <recommendedName>
        <fullName evidence="2">Chitin-binding type-2 domain-containing protein</fullName>
    </recommendedName>
</protein>
<dbReference type="Gene3D" id="2.170.140.10">
    <property type="entry name" value="Chitin binding domain"/>
    <property type="match status" value="1"/>
</dbReference>
<feature type="region of interest" description="Disordered" evidence="1">
    <location>
        <begin position="2395"/>
        <end position="2530"/>
    </location>
</feature>
<dbReference type="SUPFAM" id="SSF57625">
    <property type="entry name" value="Invertebrate chitin-binding proteins"/>
    <property type="match status" value="1"/>
</dbReference>
<feature type="compositionally biased region" description="Acidic residues" evidence="1">
    <location>
        <begin position="2402"/>
        <end position="2414"/>
    </location>
</feature>
<feature type="compositionally biased region" description="Polar residues" evidence="1">
    <location>
        <begin position="1813"/>
        <end position="1825"/>
    </location>
</feature>
<feature type="compositionally biased region" description="Polar residues" evidence="1">
    <location>
        <begin position="2138"/>
        <end position="2150"/>
    </location>
</feature>
<feature type="compositionally biased region" description="Basic and acidic residues" evidence="1">
    <location>
        <begin position="1376"/>
        <end position="1386"/>
    </location>
</feature>
<feature type="compositionally biased region" description="Basic residues" evidence="1">
    <location>
        <begin position="2516"/>
        <end position="2527"/>
    </location>
</feature>
<feature type="region of interest" description="Disordered" evidence="1">
    <location>
        <begin position="487"/>
        <end position="510"/>
    </location>
</feature>
<accession>A0A4Y2EXH8</accession>
<feature type="region of interest" description="Disordered" evidence="1">
    <location>
        <begin position="1289"/>
        <end position="1419"/>
    </location>
</feature>
<feature type="region of interest" description="Disordered" evidence="1">
    <location>
        <begin position="828"/>
        <end position="864"/>
    </location>
</feature>
<feature type="domain" description="Chitin-binding type-2" evidence="2">
    <location>
        <begin position="1193"/>
        <end position="1250"/>
    </location>
</feature>
<evidence type="ECO:0000256" key="1">
    <source>
        <dbReference type="SAM" id="MobiDB-lite"/>
    </source>
</evidence>
<evidence type="ECO:0000259" key="2">
    <source>
        <dbReference type="PROSITE" id="PS50940"/>
    </source>
</evidence>
<feature type="region of interest" description="Disordered" evidence="1">
    <location>
        <begin position="1032"/>
        <end position="1055"/>
    </location>
</feature>
<feature type="compositionally biased region" description="Polar residues" evidence="1">
    <location>
        <begin position="2099"/>
        <end position="2128"/>
    </location>
</feature>
<feature type="region of interest" description="Disordered" evidence="1">
    <location>
        <begin position="2096"/>
        <end position="2150"/>
    </location>
</feature>
<feature type="compositionally biased region" description="Basic and acidic residues" evidence="1">
    <location>
        <begin position="1302"/>
        <end position="1319"/>
    </location>
</feature>
<feature type="compositionally biased region" description="Basic and acidic residues" evidence="1">
    <location>
        <begin position="2473"/>
        <end position="2488"/>
    </location>
</feature>
<feature type="region of interest" description="Disordered" evidence="1">
    <location>
        <begin position="295"/>
        <end position="346"/>
    </location>
</feature>
<feature type="compositionally biased region" description="Polar residues" evidence="1">
    <location>
        <begin position="839"/>
        <end position="855"/>
    </location>
</feature>
<dbReference type="OrthoDB" id="6437762at2759"/>
<feature type="compositionally biased region" description="Basic and acidic residues" evidence="1">
    <location>
        <begin position="2559"/>
        <end position="2570"/>
    </location>
</feature>
<dbReference type="SMART" id="SM00494">
    <property type="entry name" value="ChtBD2"/>
    <property type="match status" value="1"/>
</dbReference>
<dbReference type="EMBL" id="BGPR01000746">
    <property type="protein sequence ID" value="GBM33923.1"/>
    <property type="molecule type" value="Genomic_DNA"/>
</dbReference>
<sequence length="2634" mass="301300">MSRKNSGCSRVSDENVQLIQQANKDSREIYPTKFEFSRTTTSQGSATDHRVKSRINRKEDLPSVEGTSSPRRNAKLSRNKEGRQIPMRSRVPNTNPRRTKLDFRRRISDTENLNANKSDASHTWKENPKSISTPEKDWPRVSEEIEEISYDSSRIDKNEEDGPAVAKDGPETSSKKQYSNLKKLQGRTSVSRKYGRDKLTNDQEAKKTELENRAFQQGATNSKRVNPSSGYKDLETASQSPKSASLENVHDNTNIANSNPLLVENNKKKRRKVLRVRNRHKNNNTTKTIEAKIISNKQVEERSKTSHSPPSSVIKIENVPISKENQQENNTSLHEKDQFSKVGSRQAFKEPIKVSLSDSLKTSENPSAERHSRKEIETVFNPLSHSSENHTLKTDEENPETVFRDNEDFNIENFAGEYEYSDQNFNLDSIPQLKPNKIPEGNGQYMLSYNYKGNKNDQTKDVIKLSEYSGSKKGMIKKAQAIPEKKLPPKKSDKHKVNPHRAKNFESERGNQPQIERLEFAKRFTPLLSNEEKFTEIQDPTNPDIAENYDINRSPVTYKKKSSKKSNEAVWTPAKHEKYSVNEDVPISKKKTHGKIIKTDNIDDGFYHSYNNRNPYPSKKHLATEKDSLVFTENNGSPKGHSIGNFGKSYNNQAMPATRQPISSSENKGKYFMHMFKRVGDLSLEHFDSASGEIPRNDGFMSSIKLSWNDDDRRAHVETSIDSRMQPSTFNLGSSIFQSSLEDNLASELSVQREFPGEFVESAPVESYNGENIPEASSLKDVKPRIQESLSRRKRSPEKNAKQFFESHFTIGKSGPIKLEDKISPNFSEKQHNVPGIPNISQMGTALHSPNQHIETNPPEISENRRTYVEDKPYYLKPDIKNFKDIYSRKPDSRADRRFTNPEVRSYYLKPEGAKEIKRLENDFHTQQLHFPFEAYRRPNRENAHPKQFQSQQVPNQKPQHAGLGVYYIDSKEQHNIQTLPRNNNFKSIPISSNNNDKIDFHSSYKIPSETQIIPSTIKLTQNPSEDIRNGMRKENPGKNPTISANENLPLSKNTDSKTAFETNINANVQIRDPPKFHRRTGPLNTQNAPQPLLNDNTQSTGNENKYNNSSVLQKRRNENINVEHDQDVVKHAASQQFHKLSKNSLNNYPLPEVHNGGRETSRSIEPHAWEYGFEQPDANSNSPQFNSIPKTRFDCRGKYGYHADPETGCQVFHMCQGRGAKHSFLCPNNTIFNQQLLVCDWHNRVNCDDSTARSRVNDHLYSRNANSNNVRKSHDDAGRQWKWAAQQARTNNYGSFKRRKANADRTDTSERQLLKKTPDGLNYLDENDSARRNHRNNARPPNYVSHKLQGSGDEPKTSISLPNSLPNNPGNDQNSNKDIENKVQEDGNVSDQKPQYHNDFRSENTVREHGFSDDKTNPQEFRYYRENEYFVHNDKAKPGNDHQEVPPLIYEYHERNNKGNFNPPKIQDLRTELKRKPFSENKFTTLQPSIVLDTHDRKHLYRLNSNAGKHKETHFDAKLNHQETIKPQKKVNTALAKIPVTEKPRYYQENINFATTSAPLRDYATTLLAEEFHTEKPRSTTYSHPVVIKQYTTPPISIPVQNKQEGDIVKKNSIHKHVSTLNSDFVTDHSLGDIQKLTYYKPAVSLPESHKSNPDPKMLVYTYPLQPITRKTGQTKQSNYGERIANTNNENEQTALKLQQGSPRNNAKPQRYIDMERKNSPSINVTSRIADVISRLQTIGTGVSQILEGKDNLYKSINIHKLKPTTPSQKDLKINFDPFAIVKFPKTIEDSKSIRTNLKIPSVLPDISQNTNAEKNIPTTTKNTGLDGVGKELNNANEPRTTTFNTILNKNDSMTNRELQMPYKNNQRNIGTSLRNEFHKVIRVPTNSANQQPYRQNDGVNLHVQGRTPVDINPLTKYDRKSFRDSNLKQVGVFTNVKPHGYVVKIHPLRNKGTVKEIRHMQNKKAETPNIRNGNAERNLNQPNVQNTRLNNFPTTTEIPQYDKKQMFASQNPPSVSTNANPGVSSRNVNQAEVSQVFHNNNNNNHLKSANPHLTVHAKPFNHQKNLDPRNPTEIYVNEKYQGTRSRHAFYNIPQPVVTPSSHNKQHSVTETVHHSPSVQKLNGNNFRENDNRHTHSINTPRRPVTSNVNRDQHTFTTTEHNVPSFTGINDINGNNFRKGHSFTEIVRHTTPFPNKNNGNGNSFQDSRNSYVRHANVLQQPSIPNLNRNQPSVTEALHRLPPPQNRVKLNKNNFKEAMGRHKQYNNVLQQGATPGPNTLQHTVTESLHHAKPTQPIKNSINNKYFQGIRGRQTYNTIPQRGANLNTHVPKMMPHSKPSFPQNNLPAFIFTVNPSQESLNWKTGQKYNPGLISKPPSTFPPQNKHSMEHKQEILNRKPLDENNYDPDCDDTSDEIPDHLSLGKYGPNYRSIQNFPKQDAGPPEPSVHASGRTVADEEWKETGPHNCNNKNKQHPQDHSKPTYEKRNPTDRLTIPMNHKNFPTQNGFSKSQSLPKTTQHRKYKPKMRSPIKEKEPVSIKPMKFFHSQILSPTVTKKYEGKKPLLDKKHSIESEVSVETPNKLRNVRSSEEYFEASKDSREDSGSIDDERKAEYRELEKAAELEAEKMVKSTTKST</sequence>
<feature type="compositionally biased region" description="Polar residues" evidence="1">
    <location>
        <begin position="236"/>
        <end position="260"/>
    </location>
</feature>
<dbReference type="Proteomes" id="UP000499080">
    <property type="component" value="Unassembled WGS sequence"/>
</dbReference>
<feature type="region of interest" description="Disordered" evidence="1">
    <location>
        <begin position="1813"/>
        <end position="1839"/>
    </location>
</feature>
<feature type="compositionally biased region" description="Basic and acidic residues" evidence="1">
    <location>
        <begin position="99"/>
        <end position="109"/>
    </location>
</feature>
<feature type="compositionally biased region" description="Polar residues" evidence="1">
    <location>
        <begin position="37"/>
        <end position="46"/>
    </location>
</feature>
<name>A0A4Y2EXH8_ARAVE</name>
<dbReference type="InterPro" id="IPR002557">
    <property type="entry name" value="Chitin-bd_dom"/>
</dbReference>
<evidence type="ECO:0000313" key="4">
    <source>
        <dbReference type="Proteomes" id="UP000499080"/>
    </source>
</evidence>
<dbReference type="PROSITE" id="PS50940">
    <property type="entry name" value="CHIT_BIND_II"/>
    <property type="match status" value="1"/>
</dbReference>
<dbReference type="Pfam" id="PF01607">
    <property type="entry name" value="CBM_14"/>
    <property type="match status" value="1"/>
</dbReference>
<feature type="compositionally biased region" description="Basic and acidic residues" evidence="1">
    <location>
        <begin position="2585"/>
        <end position="2609"/>
    </location>
</feature>
<feature type="region of interest" description="Disordered" evidence="1">
    <location>
        <begin position="1963"/>
        <end position="1995"/>
    </location>
</feature>
<feature type="compositionally biased region" description="Polar residues" evidence="1">
    <location>
        <begin position="1083"/>
        <end position="1108"/>
    </location>
</feature>
<feature type="compositionally biased region" description="Polar residues" evidence="1">
    <location>
        <begin position="214"/>
        <end position="229"/>
    </location>
</feature>
<dbReference type="GO" id="GO:0008061">
    <property type="term" value="F:chitin binding"/>
    <property type="evidence" value="ECO:0007669"/>
    <property type="project" value="InterPro"/>
</dbReference>
<dbReference type="InterPro" id="IPR036508">
    <property type="entry name" value="Chitin-bd_dom_sf"/>
</dbReference>
<feature type="region of interest" description="Disordered" evidence="1">
    <location>
        <begin position="2559"/>
        <end position="2609"/>
    </location>
</feature>
<feature type="compositionally biased region" description="Polar residues" evidence="1">
    <location>
        <begin position="175"/>
        <end position="191"/>
    </location>
</feature>
<feature type="region of interest" description="Disordered" evidence="1">
    <location>
        <begin position="356"/>
        <end position="375"/>
    </location>
</feature>
<evidence type="ECO:0000313" key="3">
    <source>
        <dbReference type="EMBL" id="GBM33923.1"/>
    </source>
</evidence>
<feature type="compositionally biased region" description="Polar residues" evidence="1">
    <location>
        <begin position="1039"/>
        <end position="1055"/>
    </location>
</feature>
<keyword evidence="4" id="KW-1185">Reference proteome</keyword>
<feature type="compositionally biased region" description="Polar residues" evidence="1">
    <location>
        <begin position="2499"/>
        <end position="2515"/>
    </location>
</feature>
<reference evidence="3 4" key="1">
    <citation type="journal article" date="2019" name="Sci. Rep.">
        <title>Orb-weaving spider Araneus ventricosus genome elucidates the spidroin gene catalogue.</title>
        <authorList>
            <person name="Kono N."/>
            <person name="Nakamura H."/>
            <person name="Ohtoshi R."/>
            <person name="Moran D.A.P."/>
            <person name="Shinohara A."/>
            <person name="Yoshida Y."/>
            <person name="Fujiwara M."/>
            <person name="Mori M."/>
            <person name="Tomita M."/>
            <person name="Arakawa K."/>
        </authorList>
    </citation>
    <scope>NUCLEOTIDE SEQUENCE [LARGE SCALE GENOMIC DNA]</scope>
</reference>